<accession>A0ABW0QTZ2</accession>
<evidence type="ECO:0000256" key="1">
    <source>
        <dbReference type="ARBA" id="ARBA00022723"/>
    </source>
</evidence>
<reference evidence="4" key="1">
    <citation type="journal article" date="2019" name="Int. J. Syst. Evol. Microbiol.">
        <title>The Global Catalogue of Microorganisms (GCM) 10K type strain sequencing project: providing services to taxonomists for standard genome sequencing and annotation.</title>
        <authorList>
            <consortium name="The Broad Institute Genomics Platform"/>
            <consortium name="The Broad Institute Genome Sequencing Center for Infectious Disease"/>
            <person name="Wu L."/>
            <person name="Ma J."/>
        </authorList>
    </citation>
    <scope>NUCLEOTIDE SEQUENCE [LARGE SCALE GENOMIC DNA]</scope>
    <source>
        <strain evidence="4">CGMCC 1.16619</strain>
    </source>
</reference>
<dbReference type="PROSITE" id="PS00934">
    <property type="entry name" value="GLYOXALASE_I_1"/>
    <property type="match status" value="1"/>
</dbReference>
<evidence type="ECO:0000313" key="3">
    <source>
        <dbReference type="EMBL" id="MFC5527749.1"/>
    </source>
</evidence>
<dbReference type="Proteomes" id="UP001596114">
    <property type="component" value="Unassembled WGS sequence"/>
</dbReference>
<dbReference type="InterPro" id="IPR029068">
    <property type="entry name" value="Glyas_Bleomycin-R_OHBP_Dase"/>
</dbReference>
<dbReference type="RefSeq" id="WP_377322656.1">
    <property type="nucleotide sequence ID" value="NZ_JBHSNF010000006.1"/>
</dbReference>
<proteinExistence type="predicted"/>
<dbReference type="PROSITE" id="PS51819">
    <property type="entry name" value="VOC"/>
    <property type="match status" value="1"/>
</dbReference>
<gene>
    <name evidence="3" type="ORF">ACFPPA_18540</name>
</gene>
<organism evidence="3 4">
    <name type="scientific">Rhodanobacter ginsengisoli</name>
    <dbReference type="NCBI Taxonomy" id="418646"/>
    <lineage>
        <taxon>Bacteria</taxon>
        <taxon>Pseudomonadati</taxon>
        <taxon>Pseudomonadota</taxon>
        <taxon>Gammaproteobacteria</taxon>
        <taxon>Lysobacterales</taxon>
        <taxon>Rhodanobacteraceae</taxon>
        <taxon>Rhodanobacter</taxon>
    </lineage>
</organism>
<dbReference type="SUPFAM" id="SSF54593">
    <property type="entry name" value="Glyoxalase/Bleomycin resistance protein/Dihydroxybiphenyl dioxygenase"/>
    <property type="match status" value="1"/>
</dbReference>
<dbReference type="EMBL" id="JBHSNF010000006">
    <property type="protein sequence ID" value="MFC5527749.1"/>
    <property type="molecule type" value="Genomic_DNA"/>
</dbReference>
<keyword evidence="1" id="KW-0479">Metal-binding</keyword>
<comment type="caution">
    <text evidence="3">The sequence shown here is derived from an EMBL/GenBank/DDBJ whole genome shotgun (WGS) entry which is preliminary data.</text>
</comment>
<keyword evidence="4" id="KW-1185">Reference proteome</keyword>
<evidence type="ECO:0000259" key="2">
    <source>
        <dbReference type="PROSITE" id="PS51819"/>
    </source>
</evidence>
<dbReference type="Pfam" id="PF00903">
    <property type="entry name" value="Glyoxalase"/>
    <property type="match status" value="1"/>
</dbReference>
<name>A0ABW0QTZ2_9GAMM</name>
<dbReference type="Gene3D" id="3.10.180.10">
    <property type="entry name" value="2,3-Dihydroxybiphenyl 1,2-Dioxygenase, domain 1"/>
    <property type="match status" value="1"/>
</dbReference>
<dbReference type="InterPro" id="IPR018146">
    <property type="entry name" value="Glyoxalase_1_CS"/>
</dbReference>
<dbReference type="InterPro" id="IPR037523">
    <property type="entry name" value="VOC_core"/>
</dbReference>
<protein>
    <submittedName>
        <fullName evidence="3">VOC family protein</fullName>
    </submittedName>
</protein>
<dbReference type="CDD" id="cd06587">
    <property type="entry name" value="VOC"/>
    <property type="match status" value="1"/>
</dbReference>
<dbReference type="InterPro" id="IPR004360">
    <property type="entry name" value="Glyas_Fos-R_dOase_dom"/>
</dbReference>
<sequence>MFAQRIKCRPARRRIAGVPTRRMPEARRTGRIDAVVVTATQGVSMPLSTLGQIALPVADADRSEAFYGEALGLPKLFRFGSLVFFDCAGIRLMLDGSAKTVQAAPGACHYFRVERIEPAVAELKARDVVFEDEAHLVARMPDHELWMTFFKDPDGHLLALMEERR</sequence>
<evidence type="ECO:0000313" key="4">
    <source>
        <dbReference type="Proteomes" id="UP001596114"/>
    </source>
</evidence>
<feature type="domain" description="VOC" evidence="2">
    <location>
        <begin position="49"/>
        <end position="163"/>
    </location>
</feature>